<accession>A0A5B0NFT0</accession>
<dbReference type="Pfam" id="PF12752">
    <property type="entry name" value="SUZ"/>
    <property type="match status" value="1"/>
</dbReference>
<evidence type="ECO:0000313" key="4">
    <source>
        <dbReference type="Proteomes" id="UP000324748"/>
    </source>
</evidence>
<reference evidence="3 4" key="1">
    <citation type="submission" date="2019-05" db="EMBL/GenBank/DDBJ databases">
        <title>Emergence of the Ug99 lineage of the wheat stem rust pathogen through somatic hybridization.</title>
        <authorList>
            <person name="Li F."/>
            <person name="Upadhyaya N.M."/>
            <person name="Sperschneider J."/>
            <person name="Matny O."/>
            <person name="Nguyen-Phuc H."/>
            <person name="Mago R."/>
            <person name="Raley C."/>
            <person name="Miller M.E."/>
            <person name="Silverstein K.A.T."/>
            <person name="Henningsen E."/>
            <person name="Hirsch C.D."/>
            <person name="Visser B."/>
            <person name="Pretorius Z.A."/>
            <person name="Steffenson B.J."/>
            <person name="Schwessinger B."/>
            <person name="Dodds P.N."/>
            <person name="Figueroa M."/>
        </authorList>
    </citation>
    <scope>NUCLEOTIDE SEQUENCE [LARGE SCALE GENOMIC DNA]</scope>
    <source>
        <strain evidence="3">21-0</strain>
    </source>
</reference>
<feature type="region of interest" description="Disordered" evidence="1">
    <location>
        <begin position="111"/>
        <end position="216"/>
    </location>
</feature>
<evidence type="ECO:0000313" key="3">
    <source>
        <dbReference type="EMBL" id="KAA1087434.1"/>
    </source>
</evidence>
<feature type="compositionally biased region" description="Low complexity" evidence="1">
    <location>
        <begin position="155"/>
        <end position="165"/>
    </location>
</feature>
<feature type="region of interest" description="Disordered" evidence="1">
    <location>
        <begin position="1"/>
        <end position="65"/>
    </location>
</feature>
<gene>
    <name evidence="3" type="ORF">PGT21_031507</name>
</gene>
<dbReference type="PROSITE" id="PS51673">
    <property type="entry name" value="SUZ"/>
    <property type="match status" value="1"/>
</dbReference>
<evidence type="ECO:0000259" key="2">
    <source>
        <dbReference type="PROSITE" id="PS51673"/>
    </source>
</evidence>
<sequence length="216" mass="23313">MPASKKKKADPCDDWEEQDYDSPTNDSVPSPTSDRPSPSNALPSNHQPVSSSSNIHSDAPPDPIEIENSLVWNNANRNPQYVILPANAAHSAVTANRPLVQETMFGKAKVTILKRPKAESTNRSSNNSNSSSSSNLSISLREKAYSEARERIFGSSASSSDDQSPSKPPNKLKPTPPRISRDPSSQANPVAIQRQPNGPASSDQKGFNSRQKSVPT</sequence>
<keyword evidence="4" id="KW-1185">Reference proteome</keyword>
<dbReference type="InterPro" id="IPR039228">
    <property type="entry name" value="SZRD1"/>
</dbReference>
<dbReference type="EMBL" id="VSWC01000105">
    <property type="protein sequence ID" value="KAA1087434.1"/>
    <property type="molecule type" value="Genomic_DNA"/>
</dbReference>
<dbReference type="PANTHER" id="PTHR31796:SF2">
    <property type="entry name" value="SUZ DOMAIN-CONTAINING PROTEIN 1"/>
    <property type="match status" value="1"/>
</dbReference>
<dbReference type="AlphaFoldDB" id="A0A5B0NFT0"/>
<evidence type="ECO:0000256" key="1">
    <source>
        <dbReference type="SAM" id="MobiDB-lite"/>
    </source>
</evidence>
<dbReference type="Proteomes" id="UP000324748">
    <property type="component" value="Unassembled WGS sequence"/>
</dbReference>
<proteinExistence type="predicted"/>
<feature type="compositionally biased region" description="Polar residues" evidence="1">
    <location>
        <begin position="182"/>
        <end position="216"/>
    </location>
</feature>
<dbReference type="InterPro" id="IPR024771">
    <property type="entry name" value="SUZ"/>
</dbReference>
<feature type="domain" description="SUZ" evidence="2">
    <location>
        <begin position="77"/>
        <end position="157"/>
    </location>
</feature>
<feature type="compositionally biased region" description="Low complexity" evidence="1">
    <location>
        <begin position="121"/>
        <end position="139"/>
    </location>
</feature>
<name>A0A5B0NFT0_PUCGR</name>
<feature type="compositionally biased region" description="Polar residues" evidence="1">
    <location>
        <begin position="21"/>
        <end position="56"/>
    </location>
</feature>
<feature type="compositionally biased region" description="Basic and acidic residues" evidence="1">
    <location>
        <begin position="140"/>
        <end position="152"/>
    </location>
</feature>
<comment type="caution">
    <text evidence="3">The sequence shown here is derived from an EMBL/GenBank/DDBJ whole genome shotgun (WGS) entry which is preliminary data.</text>
</comment>
<dbReference type="PANTHER" id="PTHR31796">
    <property type="entry name" value="SUZ DOMAIN-CONTAINING PROTEIN 1"/>
    <property type="match status" value="1"/>
</dbReference>
<protein>
    <recommendedName>
        <fullName evidence="2">SUZ domain-containing protein</fullName>
    </recommendedName>
</protein>
<dbReference type="OrthoDB" id="2502428at2759"/>
<organism evidence="3 4">
    <name type="scientific">Puccinia graminis f. sp. tritici</name>
    <dbReference type="NCBI Taxonomy" id="56615"/>
    <lineage>
        <taxon>Eukaryota</taxon>
        <taxon>Fungi</taxon>
        <taxon>Dikarya</taxon>
        <taxon>Basidiomycota</taxon>
        <taxon>Pucciniomycotina</taxon>
        <taxon>Pucciniomycetes</taxon>
        <taxon>Pucciniales</taxon>
        <taxon>Pucciniaceae</taxon>
        <taxon>Puccinia</taxon>
    </lineage>
</organism>